<dbReference type="InterPro" id="IPR016187">
    <property type="entry name" value="CTDL_fold"/>
</dbReference>
<dbReference type="PANTHER" id="PTHR45784">
    <property type="entry name" value="C-TYPE LECTIN DOMAIN FAMILY 20 MEMBER A-RELATED"/>
    <property type="match status" value="1"/>
</dbReference>
<dbReference type="AlphaFoldDB" id="A0A8C2EE60"/>
<dbReference type="Pfam" id="PF00059">
    <property type="entry name" value="Lectin_C"/>
    <property type="match status" value="1"/>
</dbReference>
<evidence type="ECO:0000259" key="1">
    <source>
        <dbReference type="PROSITE" id="PS50041"/>
    </source>
</evidence>
<dbReference type="InterPro" id="IPR001304">
    <property type="entry name" value="C-type_lectin-like"/>
</dbReference>
<organism evidence="2 3">
    <name type="scientific">Cyprinus carpio</name>
    <name type="common">Common carp</name>
    <dbReference type="NCBI Taxonomy" id="7962"/>
    <lineage>
        <taxon>Eukaryota</taxon>
        <taxon>Metazoa</taxon>
        <taxon>Chordata</taxon>
        <taxon>Craniata</taxon>
        <taxon>Vertebrata</taxon>
        <taxon>Euteleostomi</taxon>
        <taxon>Actinopterygii</taxon>
        <taxon>Neopterygii</taxon>
        <taxon>Teleostei</taxon>
        <taxon>Ostariophysi</taxon>
        <taxon>Cypriniformes</taxon>
        <taxon>Cyprinidae</taxon>
        <taxon>Cyprininae</taxon>
        <taxon>Cyprinus</taxon>
    </lineage>
</organism>
<dbReference type="SMART" id="SM00034">
    <property type="entry name" value="CLECT"/>
    <property type="match status" value="1"/>
</dbReference>
<evidence type="ECO:0000313" key="3">
    <source>
        <dbReference type="Proteomes" id="UP000694701"/>
    </source>
</evidence>
<dbReference type="InterPro" id="IPR016186">
    <property type="entry name" value="C-type_lectin-like/link_sf"/>
</dbReference>
<dbReference type="PANTHER" id="PTHR45784:SF3">
    <property type="entry name" value="C-TYPE LECTIN DOMAIN FAMILY 4 MEMBER K-LIKE-RELATED"/>
    <property type="match status" value="1"/>
</dbReference>
<reference evidence="2" key="1">
    <citation type="submission" date="2025-08" db="UniProtKB">
        <authorList>
            <consortium name="Ensembl"/>
        </authorList>
    </citation>
    <scope>IDENTIFICATION</scope>
</reference>
<dbReference type="SUPFAM" id="SSF56436">
    <property type="entry name" value="C-type lectin-like"/>
    <property type="match status" value="1"/>
</dbReference>
<evidence type="ECO:0000313" key="2">
    <source>
        <dbReference type="Ensembl" id="ENSCCRP00020039750.1"/>
    </source>
</evidence>
<protein>
    <recommendedName>
        <fullName evidence="1">C-type lectin domain-containing protein</fullName>
    </recommendedName>
</protein>
<accession>A0A8C2EE60</accession>
<proteinExistence type="predicted"/>
<sequence length="137" mass="15778">QLDVLYLMSFALLINQIIFFKAVYSSSKGFIPVQEKKNWADAQKHCRQKHTDLASVRNESENNQIQSLTSPNQAWIGLYRSWNWSDNSNFIFKHWKTNEPNIGATNKSICALTGISDEGWTDELCSEQHPFVCYDGE</sequence>
<dbReference type="Gene3D" id="3.10.100.10">
    <property type="entry name" value="Mannose-Binding Protein A, subunit A"/>
    <property type="match status" value="1"/>
</dbReference>
<name>A0A8C2EE60_CYPCA</name>
<dbReference type="Proteomes" id="UP000694701">
    <property type="component" value="Unplaced"/>
</dbReference>
<feature type="domain" description="C-type lectin" evidence="1">
    <location>
        <begin position="34"/>
        <end position="134"/>
    </location>
</feature>
<dbReference type="Ensembl" id="ENSCCRT00020043394.1">
    <property type="protein sequence ID" value="ENSCCRP00020039750.1"/>
    <property type="gene ID" value="ENSCCRG00020017733.1"/>
</dbReference>
<dbReference type="PROSITE" id="PS50041">
    <property type="entry name" value="C_TYPE_LECTIN_2"/>
    <property type="match status" value="1"/>
</dbReference>